<gene>
    <name evidence="2" type="ORF">FEK35_07515</name>
</gene>
<dbReference type="Proteomes" id="UP000308349">
    <property type="component" value="Unassembled WGS sequence"/>
</dbReference>
<accession>A0A5R8PH82</accession>
<dbReference type="OrthoDB" id="9802752at2"/>
<dbReference type="InterPro" id="IPR003812">
    <property type="entry name" value="Fido"/>
</dbReference>
<evidence type="ECO:0000259" key="1">
    <source>
        <dbReference type="Pfam" id="PF02661"/>
    </source>
</evidence>
<dbReference type="Pfam" id="PF02661">
    <property type="entry name" value="Fic"/>
    <property type="match status" value="1"/>
</dbReference>
<reference evidence="2 3" key="1">
    <citation type="submission" date="2019-05" db="EMBL/GenBank/DDBJ databases">
        <title>Genomes sequences of two Nocardia cyriacigeorgica environmental isolates, type strains Nocardia asteroides ATCC 19247 and Nocardia cyriacigeorgica DSM 44484.</title>
        <authorList>
            <person name="Vautrin F."/>
            <person name="Bergeron E."/>
            <person name="Dubost A."/>
            <person name="Abrouk D."/>
            <person name="Rodriguez Nava V."/>
            <person name="Pujic P."/>
        </authorList>
    </citation>
    <scope>NUCLEOTIDE SEQUENCE [LARGE SCALE GENOMIC DNA]</scope>
    <source>
        <strain evidence="2 3">EML 1456</strain>
    </source>
</reference>
<organism evidence="2 3">
    <name type="scientific">Nocardia cyriacigeorgica</name>
    <dbReference type="NCBI Taxonomy" id="135487"/>
    <lineage>
        <taxon>Bacteria</taxon>
        <taxon>Bacillati</taxon>
        <taxon>Actinomycetota</taxon>
        <taxon>Actinomycetes</taxon>
        <taxon>Mycobacteriales</taxon>
        <taxon>Nocardiaceae</taxon>
        <taxon>Nocardia</taxon>
    </lineage>
</organism>
<proteinExistence type="predicted"/>
<evidence type="ECO:0000313" key="3">
    <source>
        <dbReference type="Proteomes" id="UP000308349"/>
    </source>
</evidence>
<evidence type="ECO:0000313" key="2">
    <source>
        <dbReference type="EMBL" id="TLG14252.1"/>
    </source>
</evidence>
<name>A0A5R8PH82_9NOCA</name>
<dbReference type="InterPro" id="IPR053737">
    <property type="entry name" value="Type_II_TA_Toxin"/>
</dbReference>
<dbReference type="Gene3D" id="1.20.120.1870">
    <property type="entry name" value="Fic/DOC protein, Fido domain"/>
    <property type="match status" value="1"/>
</dbReference>
<sequence length="112" mass="11902">MINSVVLGGSAEIRDAGLLAAAATRPDAVLAGQDAYPTIEEKAAAVLHSVVRTRPFVRGNKATGWIACRMMLRCQKKRPSLSTAEAYDLIDELVTVDMSVAELVAAMKITDG</sequence>
<comment type="caution">
    <text evidence="2">The sequence shown here is derived from an EMBL/GenBank/DDBJ whole genome shotgun (WGS) entry which is preliminary data.</text>
</comment>
<protein>
    <submittedName>
        <fullName evidence="2">Type II toxin-antitoxin system death-on-curing family toxin</fullName>
    </submittedName>
</protein>
<feature type="domain" description="Fido" evidence="1">
    <location>
        <begin position="11"/>
        <end position="72"/>
    </location>
</feature>
<dbReference type="EMBL" id="VBUU01000005">
    <property type="protein sequence ID" value="TLG14252.1"/>
    <property type="molecule type" value="Genomic_DNA"/>
</dbReference>
<dbReference type="AlphaFoldDB" id="A0A5R8PH82"/>